<accession>A0A1G7QJU9</accession>
<gene>
    <name evidence="1" type="ORF">SAMN04489759_10468</name>
</gene>
<dbReference type="RefSeq" id="WP_093741364.1">
    <property type="nucleotide sequence ID" value="NZ_FNBP01000004.1"/>
</dbReference>
<protein>
    <submittedName>
        <fullName evidence="1">Uncharacterized protein</fullName>
    </submittedName>
</protein>
<dbReference type="OrthoDB" id="7810029at2"/>
<dbReference type="STRING" id="218672.SAMN04489759_10468"/>
<organism evidence="1 2">
    <name type="scientific">Sulfitobacter delicatus</name>
    <dbReference type="NCBI Taxonomy" id="218672"/>
    <lineage>
        <taxon>Bacteria</taxon>
        <taxon>Pseudomonadati</taxon>
        <taxon>Pseudomonadota</taxon>
        <taxon>Alphaproteobacteria</taxon>
        <taxon>Rhodobacterales</taxon>
        <taxon>Roseobacteraceae</taxon>
        <taxon>Sulfitobacter</taxon>
    </lineage>
</organism>
<dbReference type="AlphaFoldDB" id="A0A1G7QJU9"/>
<reference evidence="2" key="1">
    <citation type="submission" date="2016-10" db="EMBL/GenBank/DDBJ databases">
        <authorList>
            <person name="Varghese N."/>
            <person name="Submissions S."/>
        </authorList>
    </citation>
    <scope>NUCLEOTIDE SEQUENCE [LARGE SCALE GENOMIC DNA]</scope>
    <source>
        <strain evidence="2">DSM 16477</strain>
    </source>
</reference>
<name>A0A1G7QJU9_9RHOB</name>
<proteinExistence type="predicted"/>
<dbReference type="Pfam" id="PF21843">
    <property type="entry name" value="DUF6902"/>
    <property type="match status" value="1"/>
</dbReference>
<evidence type="ECO:0000313" key="1">
    <source>
        <dbReference type="EMBL" id="SDF97900.1"/>
    </source>
</evidence>
<sequence>MTNVVPLRPADAPDETTRLPRLINAVATQRRHQGDVFWLKENAELLGALASLGVDIGPAGLEPLETFHAEVLQTLCDFPQYYRFILSICLDLEDLGLPELYGTELCERVARAGLVEAELSDLQRAEARRLMQRRGIGPQVDDGALGARLRRFIGRTDTFALPNRKAAYELTHIVYYLSDYGRRDPSLAPEVLVSLEYTGLLAFLDQDMDLLAEVCAAQRFAGVQPSPLWEAAVATAHGEHLICADQGAPLHDDFHEWLVTGWAAKIAGRPALCHPVPTGALRFHRDRVSGGALRPLAVCLRDMGGARSADWGRMRPHVLSYLGPDTHAVLVEAERSSPRFEDFFEGFARAGVQ</sequence>
<evidence type="ECO:0000313" key="2">
    <source>
        <dbReference type="Proteomes" id="UP000199399"/>
    </source>
</evidence>
<dbReference type="InterPro" id="IPR054197">
    <property type="entry name" value="DUF6902"/>
</dbReference>
<dbReference type="EMBL" id="FNBP01000004">
    <property type="protein sequence ID" value="SDF97900.1"/>
    <property type="molecule type" value="Genomic_DNA"/>
</dbReference>
<dbReference type="Proteomes" id="UP000199399">
    <property type="component" value="Unassembled WGS sequence"/>
</dbReference>
<keyword evidence="2" id="KW-1185">Reference proteome</keyword>